<evidence type="ECO:0000313" key="4">
    <source>
        <dbReference type="Proteomes" id="UP000471031"/>
    </source>
</evidence>
<reference evidence="3 4" key="1">
    <citation type="submission" date="2020-01" db="EMBL/GenBank/DDBJ databases">
        <title>Whole genome sequence of Heliobacterium gestii DSM 11169.</title>
        <authorList>
            <person name="Kyndt J.A."/>
            <person name="Meyer T.E."/>
        </authorList>
    </citation>
    <scope>NUCLEOTIDE SEQUENCE [LARGE SCALE GENOMIC DNA]</scope>
    <source>
        <strain evidence="3 4">DSM 11169</strain>
    </source>
</reference>
<dbReference type="AlphaFoldDB" id="A0A845LM85"/>
<dbReference type="InterPro" id="IPR025295">
    <property type="entry name" value="eCIS_core_dom"/>
</dbReference>
<comment type="caution">
    <text evidence="3">The sequence shown here is derived from an EMBL/GenBank/DDBJ whole genome shotgun (WGS) entry which is preliminary data.</text>
</comment>
<evidence type="ECO:0000256" key="1">
    <source>
        <dbReference type="SAM" id="MobiDB-lite"/>
    </source>
</evidence>
<dbReference type="OrthoDB" id="292792at2"/>
<accession>A0A845LM85</accession>
<name>A0A845LM85_HELGE</name>
<protein>
    <submittedName>
        <fullName evidence="3">DUF4157 domain-containing protein</fullName>
    </submittedName>
</protein>
<keyword evidence="4" id="KW-1185">Reference proteome</keyword>
<organism evidence="3 4">
    <name type="scientific">Heliomicrobium gestii</name>
    <name type="common">Heliobacterium gestii</name>
    <dbReference type="NCBI Taxonomy" id="2699"/>
    <lineage>
        <taxon>Bacteria</taxon>
        <taxon>Bacillati</taxon>
        <taxon>Bacillota</taxon>
        <taxon>Clostridia</taxon>
        <taxon>Eubacteriales</taxon>
        <taxon>Heliobacteriaceae</taxon>
        <taxon>Heliomicrobium</taxon>
    </lineage>
</organism>
<feature type="region of interest" description="Disordered" evidence="1">
    <location>
        <begin position="47"/>
        <end position="85"/>
    </location>
</feature>
<feature type="domain" description="eCIS core" evidence="2">
    <location>
        <begin position="82"/>
        <end position="147"/>
    </location>
</feature>
<dbReference type="Pfam" id="PF13699">
    <property type="entry name" value="eCIS_core"/>
    <property type="match status" value="1"/>
</dbReference>
<evidence type="ECO:0000313" key="3">
    <source>
        <dbReference type="EMBL" id="MZP43986.1"/>
    </source>
</evidence>
<proteinExistence type="predicted"/>
<sequence length="535" mass="58884">MNGISQLAPVTPNQVTPYQVTQQQILQLQRTIGNRAVYQLLTQRPVQAVQDSPEEQEETAQGKFGEVTQKKEGEAIPNHTGLPDPLKAGVESLSGISMDDVRVHYDSDKPAQLGALAYAQGTEIHLGPGQEKHLPHEAWHVAQQAQGRVQPTRQMKDVPVNDNEALENEADVMGAKAMHEGGQTRDIPAKNSLGRGDVAQGILYEYERAKEPMQQSRLEDIIRDGKNMVLEKDLRDAFADPDKSYYLVIHGSTTGRHGFGVEEIREFIPTSSFSVKGKGGLGVEPNSSDLGWGFTGRPAWSEYIMKAIKTIKGQENIRHIIPYHMIRDAFESYLNGLVSAVTNGDFSGVVNELKKIANGTGTPLSAQTDADKFIIEQSMLILTKLNSSPGNLWAGSAEENQRLNTLRIRIENIIEQIKSLPNPADAGQVALLKLNESLAGAGSTIYKELIQGVINLLPDPAKPEFQNSNVIINALQTAWQTCEIDAMPSMKEIERIPRNEDFFSNFPNLSEVYRLLKSGDFPKAAVLLATLTSPY</sequence>
<dbReference type="Proteomes" id="UP000471031">
    <property type="component" value="Unassembled WGS sequence"/>
</dbReference>
<dbReference type="EMBL" id="WXEX01000011">
    <property type="protein sequence ID" value="MZP43986.1"/>
    <property type="molecule type" value="Genomic_DNA"/>
</dbReference>
<evidence type="ECO:0000259" key="2">
    <source>
        <dbReference type="Pfam" id="PF13699"/>
    </source>
</evidence>
<gene>
    <name evidence="3" type="ORF">GTO89_13185</name>
</gene>